<dbReference type="PANTHER" id="PTHR43341:SF1">
    <property type="entry name" value="GENERAL AMINO-ACID PERMEASE GAP1"/>
    <property type="match status" value="1"/>
</dbReference>
<evidence type="ECO:0000256" key="2">
    <source>
        <dbReference type="ARBA" id="ARBA00006983"/>
    </source>
</evidence>
<dbReference type="EMBL" id="CAKXYY010000004">
    <property type="protein sequence ID" value="CAH2351588.1"/>
    <property type="molecule type" value="Genomic_DNA"/>
</dbReference>
<accession>A0A9P0VX63</accession>
<dbReference type="OrthoDB" id="3900342at2759"/>
<reference evidence="12" key="1">
    <citation type="submission" date="2022-03" db="EMBL/GenBank/DDBJ databases">
        <authorList>
            <person name="Legras J.-L."/>
            <person name="Devillers H."/>
            <person name="Grondin C."/>
        </authorList>
    </citation>
    <scope>NUCLEOTIDE SEQUENCE</scope>
    <source>
        <strain evidence="12">CLIB 1423</strain>
    </source>
</reference>
<dbReference type="AlphaFoldDB" id="A0A9P0VX63"/>
<keyword evidence="13" id="KW-1185">Reference proteome</keyword>
<gene>
    <name evidence="12" type="ORF">CLIB1423_04S01442</name>
</gene>
<protein>
    <submittedName>
        <fullName evidence="12">General amino-acid permease Gap1p</fullName>
    </submittedName>
</protein>
<dbReference type="InterPro" id="IPR004840">
    <property type="entry name" value="Amino_acid_permease_CS"/>
</dbReference>
<dbReference type="PANTHER" id="PTHR43341">
    <property type="entry name" value="AMINO ACID PERMEASE"/>
    <property type="match status" value="1"/>
</dbReference>
<sequence length="605" mass="65931">MQNSKTDEGKLSKTSSFVQYDYTRSNSTHNDHSNNNIDSTASASNTRGSGGVWHSFKDSFKPAEVKEGLTTTELGSDESLNDVQRAAHRSANSQLSRKLKTRHLQMIAIGSSIGTGLFVGSGTALNTGGPAGLLIAWVIISTGVFATMQGLGELAVTFPVSGGFNLYATRFIEPAVGFAVGWNYFMQFLVLLPLELVAASITIKYWNTELNSDIFVAVFWLAVLFITLLGVRGYGEAEFVFSLIKVIAVIGFIILSIVLICGGGPSHEFIGGKYWRSPGPFANGFKGVCSVFVTAAFSFGGTEMVGLTASESENPRKSLPKAIKATFWRICIFYLVSLTMVACLVAWDDERLLGASSVDAAASPFVIAVVNGGIKGLPSVINAVILIAVLSVGNASVYATSRSLNSLAEQGMAPKWAGYVDRAGRPLVAILLTNIFGLFAFIAASDKQVEAFDWLLALSGLSSLFTWISINFSHIRFRRAMRYQNRSTNELAFISQGGVYGSWYALTLNVLVLIAQFWIGLFPIGAKPSAYEFFLAYLGLPTILVSWLGYKLWSRDWKMIIRAKDIDIDTGRINIDLDVLQQELAEERAEIASKSFLIRCYKVWC</sequence>
<comment type="subcellular location">
    <subcellularLocation>
        <location evidence="1">Cell membrane</location>
        <topology evidence="1">Multi-pass membrane protein</topology>
    </subcellularLocation>
</comment>
<dbReference type="FunFam" id="1.20.1740.10:FF:000017">
    <property type="entry name" value="Amino acid permease"/>
    <property type="match status" value="1"/>
</dbReference>
<evidence type="ECO:0000256" key="7">
    <source>
        <dbReference type="ARBA" id="ARBA00022989"/>
    </source>
</evidence>
<feature type="domain" description="Amino acid permease/ SLC12A" evidence="11">
    <location>
        <begin position="103"/>
        <end position="558"/>
    </location>
</feature>
<dbReference type="PROSITE" id="PS00218">
    <property type="entry name" value="AMINO_ACID_PERMEASE_1"/>
    <property type="match status" value="1"/>
</dbReference>
<evidence type="ECO:0000313" key="12">
    <source>
        <dbReference type="EMBL" id="CAH2351588.1"/>
    </source>
</evidence>
<keyword evidence="6" id="KW-0029">Amino-acid transport</keyword>
<dbReference type="Proteomes" id="UP000837801">
    <property type="component" value="Unassembled WGS sequence"/>
</dbReference>
<feature type="compositionally biased region" description="Basic and acidic residues" evidence="9">
    <location>
        <begin position="1"/>
        <end position="11"/>
    </location>
</feature>
<keyword evidence="8 10" id="KW-0472">Membrane</keyword>
<feature type="transmembrane region" description="Helical" evidence="10">
    <location>
        <begin position="243"/>
        <end position="265"/>
    </location>
</feature>
<feature type="transmembrane region" description="Helical" evidence="10">
    <location>
        <begin position="451"/>
        <end position="470"/>
    </location>
</feature>
<feature type="transmembrane region" description="Helical" evidence="10">
    <location>
        <begin position="104"/>
        <end position="125"/>
    </location>
</feature>
<dbReference type="Pfam" id="PF00324">
    <property type="entry name" value="AA_permease"/>
    <property type="match status" value="1"/>
</dbReference>
<evidence type="ECO:0000313" key="13">
    <source>
        <dbReference type="Proteomes" id="UP000837801"/>
    </source>
</evidence>
<dbReference type="InterPro" id="IPR004762">
    <property type="entry name" value="Amino_acid_permease_fungi"/>
</dbReference>
<feature type="transmembrane region" description="Helical" evidence="10">
    <location>
        <begin position="131"/>
        <end position="151"/>
    </location>
</feature>
<evidence type="ECO:0000256" key="3">
    <source>
        <dbReference type="ARBA" id="ARBA00022448"/>
    </source>
</evidence>
<feature type="transmembrane region" description="Helical" evidence="10">
    <location>
        <begin position="531"/>
        <end position="550"/>
    </location>
</feature>
<evidence type="ECO:0000256" key="8">
    <source>
        <dbReference type="ARBA" id="ARBA00023136"/>
    </source>
</evidence>
<evidence type="ECO:0000256" key="4">
    <source>
        <dbReference type="ARBA" id="ARBA00022475"/>
    </source>
</evidence>
<feature type="transmembrane region" description="Helical" evidence="10">
    <location>
        <begin position="380"/>
        <end position="399"/>
    </location>
</feature>
<evidence type="ECO:0000256" key="6">
    <source>
        <dbReference type="ARBA" id="ARBA00022970"/>
    </source>
</evidence>
<dbReference type="NCBIfam" id="TIGR00913">
    <property type="entry name" value="2A0310"/>
    <property type="match status" value="1"/>
</dbReference>
<feature type="compositionally biased region" description="Low complexity" evidence="9">
    <location>
        <begin position="25"/>
        <end position="40"/>
    </location>
</feature>
<dbReference type="GO" id="GO:0015171">
    <property type="term" value="F:amino acid transmembrane transporter activity"/>
    <property type="evidence" value="ECO:0007669"/>
    <property type="project" value="TreeGrafter"/>
</dbReference>
<keyword evidence="3" id="KW-0813">Transport</keyword>
<dbReference type="InterPro" id="IPR004841">
    <property type="entry name" value="AA-permease/SLC12A_dom"/>
</dbReference>
<dbReference type="GO" id="GO:0005886">
    <property type="term" value="C:plasma membrane"/>
    <property type="evidence" value="ECO:0007669"/>
    <property type="project" value="UniProtKB-SubCell"/>
</dbReference>
<comment type="similarity">
    <text evidence="2">Belongs to the amino acid-polyamine-organocation (APC) superfamily. YAT (TC 2.A.3.10) family.</text>
</comment>
<keyword evidence="5 10" id="KW-0812">Transmembrane</keyword>
<feature type="region of interest" description="Disordered" evidence="9">
    <location>
        <begin position="1"/>
        <end position="50"/>
    </location>
</feature>
<feature type="compositionally biased region" description="Polar residues" evidence="9">
    <location>
        <begin position="12"/>
        <end position="24"/>
    </location>
</feature>
<comment type="caution">
    <text evidence="12">The sequence shown here is derived from an EMBL/GenBank/DDBJ whole genome shotgun (WGS) entry which is preliminary data.</text>
</comment>
<name>A0A9P0VX63_9ASCO</name>
<organism evidence="12 13">
    <name type="scientific">[Candida] railenensis</name>
    <dbReference type="NCBI Taxonomy" id="45579"/>
    <lineage>
        <taxon>Eukaryota</taxon>
        <taxon>Fungi</taxon>
        <taxon>Dikarya</taxon>
        <taxon>Ascomycota</taxon>
        <taxon>Saccharomycotina</taxon>
        <taxon>Pichiomycetes</taxon>
        <taxon>Debaryomycetaceae</taxon>
        <taxon>Kurtzmaniella</taxon>
    </lineage>
</organism>
<evidence type="ECO:0000259" key="11">
    <source>
        <dbReference type="Pfam" id="PF00324"/>
    </source>
</evidence>
<proteinExistence type="inferred from homology"/>
<feature type="transmembrane region" description="Helical" evidence="10">
    <location>
        <begin position="491"/>
        <end position="519"/>
    </location>
</feature>
<dbReference type="Gene3D" id="1.20.1740.10">
    <property type="entry name" value="Amino acid/polyamine transporter I"/>
    <property type="match status" value="1"/>
</dbReference>
<dbReference type="InterPro" id="IPR050524">
    <property type="entry name" value="APC_YAT"/>
</dbReference>
<evidence type="ECO:0000256" key="1">
    <source>
        <dbReference type="ARBA" id="ARBA00004651"/>
    </source>
</evidence>
<evidence type="ECO:0000256" key="5">
    <source>
        <dbReference type="ARBA" id="ARBA00022692"/>
    </source>
</evidence>
<feature type="transmembrane region" description="Helical" evidence="10">
    <location>
        <begin position="327"/>
        <end position="347"/>
    </location>
</feature>
<feature type="transmembrane region" description="Helical" evidence="10">
    <location>
        <begin position="214"/>
        <end position="231"/>
    </location>
</feature>
<evidence type="ECO:0000256" key="9">
    <source>
        <dbReference type="SAM" id="MobiDB-lite"/>
    </source>
</evidence>
<evidence type="ECO:0000256" key="10">
    <source>
        <dbReference type="SAM" id="Phobius"/>
    </source>
</evidence>
<keyword evidence="7 10" id="KW-1133">Transmembrane helix</keyword>
<feature type="transmembrane region" description="Helical" evidence="10">
    <location>
        <begin position="427"/>
        <end position="445"/>
    </location>
</feature>
<keyword evidence="4" id="KW-1003">Cell membrane</keyword>
<feature type="transmembrane region" description="Helical" evidence="10">
    <location>
        <begin position="171"/>
        <end position="194"/>
    </location>
</feature>